<proteinExistence type="predicted"/>
<organism evidence="2 3">
    <name type="scientific">Rickenella mellea</name>
    <dbReference type="NCBI Taxonomy" id="50990"/>
    <lineage>
        <taxon>Eukaryota</taxon>
        <taxon>Fungi</taxon>
        <taxon>Dikarya</taxon>
        <taxon>Basidiomycota</taxon>
        <taxon>Agaricomycotina</taxon>
        <taxon>Agaricomycetes</taxon>
        <taxon>Hymenochaetales</taxon>
        <taxon>Rickenellaceae</taxon>
        <taxon>Rickenella</taxon>
    </lineage>
</organism>
<feature type="region of interest" description="Disordered" evidence="1">
    <location>
        <begin position="101"/>
        <end position="493"/>
    </location>
</feature>
<feature type="compositionally biased region" description="Basic and acidic residues" evidence="1">
    <location>
        <begin position="181"/>
        <end position="206"/>
    </location>
</feature>
<dbReference type="STRING" id="50990.A0A4Y7PWC8"/>
<evidence type="ECO:0000256" key="1">
    <source>
        <dbReference type="SAM" id="MobiDB-lite"/>
    </source>
</evidence>
<protein>
    <submittedName>
        <fullName evidence="2">Uncharacterized protein</fullName>
    </submittedName>
</protein>
<feature type="compositionally biased region" description="Basic and acidic residues" evidence="1">
    <location>
        <begin position="351"/>
        <end position="373"/>
    </location>
</feature>
<feature type="compositionally biased region" description="Basic and acidic residues" evidence="1">
    <location>
        <begin position="555"/>
        <end position="584"/>
    </location>
</feature>
<feature type="region of interest" description="Disordered" evidence="1">
    <location>
        <begin position="555"/>
        <end position="585"/>
    </location>
</feature>
<dbReference type="EMBL" id="ML170197">
    <property type="protein sequence ID" value="TDL19425.1"/>
    <property type="molecule type" value="Genomic_DNA"/>
</dbReference>
<feature type="compositionally biased region" description="Basic and acidic residues" evidence="1">
    <location>
        <begin position="134"/>
        <end position="164"/>
    </location>
</feature>
<accession>A0A4Y7PWC8</accession>
<feature type="compositionally biased region" description="Low complexity" evidence="1">
    <location>
        <begin position="470"/>
        <end position="492"/>
    </location>
</feature>
<dbReference type="Proteomes" id="UP000294933">
    <property type="component" value="Unassembled WGS sequence"/>
</dbReference>
<feature type="compositionally biased region" description="Basic and acidic residues" evidence="1">
    <location>
        <begin position="245"/>
        <end position="259"/>
    </location>
</feature>
<feature type="compositionally biased region" description="Basic residues" evidence="1">
    <location>
        <begin position="272"/>
        <end position="298"/>
    </location>
</feature>
<feature type="compositionally biased region" description="Basic and acidic residues" evidence="1">
    <location>
        <begin position="101"/>
        <end position="119"/>
    </location>
</feature>
<dbReference type="PANTHER" id="PTHR40132">
    <property type="entry name" value="PRE-MRNA-SPLICING FACTOR 38B"/>
    <property type="match status" value="1"/>
</dbReference>
<dbReference type="OrthoDB" id="2431475at2759"/>
<dbReference type="AlphaFoldDB" id="A0A4Y7PWC8"/>
<feature type="compositionally biased region" description="Basic and acidic residues" evidence="1">
    <location>
        <begin position="299"/>
        <end position="341"/>
    </location>
</feature>
<dbReference type="PANTHER" id="PTHR40132:SF1">
    <property type="entry name" value="PRE-MRNA-SPLICING FACTOR 38B"/>
    <property type="match status" value="1"/>
</dbReference>
<evidence type="ECO:0000313" key="2">
    <source>
        <dbReference type="EMBL" id="TDL19425.1"/>
    </source>
</evidence>
<feature type="compositionally biased region" description="Pro residues" evidence="1">
    <location>
        <begin position="415"/>
        <end position="433"/>
    </location>
</feature>
<feature type="compositionally biased region" description="Basic and acidic residues" evidence="1">
    <location>
        <begin position="216"/>
        <end position="226"/>
    </location>
</feature>
<gene>
    <name evidence="2" type="ORF">BD410DRAFT_900273</name>
</gene>
<name>A0A4Y7PWC8_9AGAM</name>
<feature type="compositionally biased region" description="Basic residues" evidence="1">
    <location>
        <begin position="170"/>
        <end position="180"/>
    </location>
</feature>
<keyword evidence="3" id="KW-1185">Reference proteome</keyword>
<dbReference type="VEuPathDB" id="FungiDB:BD410DRAFT_900273"/>
<evidence type="ECO:0000313" key="3">
    <source>
        <dbReference type="Proteomes" id="UP000294933"/>
    </source>
</evidence>
<feature type="compositionally biased region" description="Polar residues" evidence="1">
    <location>
        <begin position="374"/>
        <end position="396"/>
    </location>
</feature>
<reference evidence="2 3" key="1">
    <citation type="submission" date="2018-06" db="EMBL/GenBank/DDBJ databases">
        <title>A transcriptomic atlas of mushroom development highlights an independent origin of complex multicellularity.</title>
        <authorList>
            <consortium name="DOE Joint Genome Institute"/>
            <person name="Krizsan K."/>
            <person name="Almasi E."/>
            <person name="Merenyi Z."/>
            <person name="Sahu N."/>
            <person name="Viragh M."/>
            <person name="Koszo T."/>
            <person name="Mondo S."/>
            <person name="Kiss B."/>
            <person name="Balint B."/>
            <person name="Kues U."/>
            <person name="Barry K."/>
            <person name="Hegedus J.C."/>
            <person name="Henrissat B."/>
            <person name="Johnson J."/>
            <person name="Lipzen A."/>
            <person name="Ohm R."/>
            <person name="Nagy I."/>
            <person name="Pangilinan J."/>
            <person name="Yan J."/>
            <person name="Xiong Y."/>
            <person name="Grigoriev I.V."/>
            <person name="Hibbett D.S."/>
            <person name="Nagy L.G."/>
        </authorList>
    </citation>
    <scope>NUCLEOTIDE SEQUENCE [LARGE SCALE GENOMIC DNA]</scope>
    <source>
        <strain evidence="2 3">SZMC22713</strain>
    </source>
</reference>
<sequence length="614" mass="71504">MANSSLSSVVSNLVRASMGTSVTSKVTDEDLDKHVAELILKEAKQKAERYLKDGVHAYLPPTVNDDKVPKANKRFLSNIIRNTDEHNKAVLRAQAEAAQEIKAEREAQERRERKARADEAAEAARMLRSNGSSRTRDDHRRHRHESDRRRDRYRDEEDRRECHGEGSSSRSKRRRSRSRSRSPDRSSKRREDRTNGDDREERTPDRHRLRRRRSRSRSDDRRERTPRPSRRHHREDTDGVDEEYDKVVHLDEGRSERGMRRWSPSTEDRKERSSRRHTTHRRDRSSERHHRSRRRSRSPTREDRTSRLPHEDKGKRDEEGRSRDGENDKERDNISNHRDSRSPLPLPSKRAPPDDEVRSSGGRDDVVKRDTHSHSNSQSEAGPSRQSVQRDQSPTLSEEENIERRPTKLSEPLDSPSPGPRPATPPIPDPPQPTRTRRRTPPSPTLSEEEDIERFRPKARRRRLSPPPLASTSKHTTPPTTSRSPSPFLPSSKMDKYFAESYDPRLDVAPLSLPHVPSTGLIDNSEFEGWDAMLELIKQRRQDRVERKRMEKLGLLPTEKDREKEKERKERPVKKGDKEAESRWGMDTGAGIMDIEYKKKGSVREWDVGKVGFD</sequence>